<dbReference type="Pfam" id="PF14251">
    <property type="entry name" value="PterinBD-DUF4346"/>
    <property type="match status" value="1"/>
</dbReference>
<keyword evidence="3" id="KW-1185">Reference proteome</keyword>
<dbReference type="RefSeq" id="WP_133517658.1">
    <property type="nucleotide sequence ID" value="NZ_JAHDUW010000004.1"/>
</dbReference>
<dbReference type="SUPFAM" id="SSF51717">
    <property type="entry name" value="Dihydropteroate synthetase-like"/>
    <property type="match status" value="1"/>
</dbReference>
<feature type="domain" description="Pterin-binding" evidence="1">
    <location>
        <begin position="130"/>
        <end position="380"/>
    </location>
</feature>
<dbReference type="Proteomes" id="UP000294855">
    <property type="component" value="Unassembled WGS sequence"/>
</dbReference>
<dbReference type="EMBL" id="SNYS01000009">
    <property type="protein sequence ID" value="TDQ68270.1"/>
    <property type="molecule type" value="Genomic_DNA"/>
</dbReference>
<evidence type="ECO:0000313" key="2">
    <source>
        <dbReference type="EMBL" id="TDQ68270.1"/>
    </source>
</evidence>
<dbReference type="InterPro" id="IPR025595">
    <property type="entry name" value="PterinBD-DUF4346"/>
</dbReference>
<name>A0A484F328_9EURY</name>
<sequence>MKILVVTGLLAEAAVRKSVEDRADVLVLPTEVAALITPQKLISGFSNSVFSNKKYDAVLVSGFSKFNFEKAEKEIGSPIYLGPKHAVDLKYVLSSPVFSKTVPSCELIQNQKSEQAFEILKEYEATESPVFHIGSVSIGGTSRMKILAEIVAAESLTKDELRFQVSLLASEGADMIDVGFSPDADEQTVSSVFSYVKSISPVPVSIDSGDFSQILSGIANGADLVLSVDSRILDEYSELLSRKEFGHSADYPIFEIVAFVVIPDLFSKEDRLTTLEKNISAARQMGMKKIIADPILSPPGKDLLPSLMNYYSFHQRNPDVPILFGAGNVTELFDADSVGMNALLAEMADECGASVLFTPYAGDKGKGSVRELKTASEMMVLSDIRDSSPKDLGIDLLILKEKRKRHDFNLNLISESGVFDLLHLREDESKNKKPGNGIESAETINSNEPAQTARSLVFSGTLSPDFTAETKWGWKSDLFGNFLIGVLPASLLADYFIRHHGFYENSPEIQTLKAVKTPESRVIVAVHKKAIIVGTDSAFMLESILGQNLISELSHAGYLGRELQKAEIAVIFGRSYAQDDVF</sequence>
<reference evidence="2 3" key="1">
    <citation type="submission" date="2019-03" db="EMBL/GenBank/DDBJ databases">
        <title>Genomic Encyclopedia of Type Strains, Phase IV (KMG-IV): sequencing the most valuable type-strain genomes for metagenomic binning, comparative biology and taxonomic classification.</title>
        <authorList>
            <person name="Goeker M."/>
        </authorList>
    </citation>
    <scope>NUCLEOTIDE SEQUENCE [LARGE SCALE GENOMIC DNA]</scope>
    <source>
        <strain evidence="2 3">DSM 13328</strain>
    </source>
</reference>
<dbReference type="OrthoDB" id="70327at2157"/>
<dbReference type="GO" id="GO:0042558">
    <property type="term" value="P:pteridine-containing compound metabolic process"/>
    <property type="evidence" value="ECO:0007669"/>
    <property type="project" value="InterPro"/>
</dbReference>
<evidence type="ECO:0000259" key="1">
    <source>
        <dbReference type="PROSITE" id="PS50972"/>
    </source>
</evidence>
<protein>
    <submittedName>
        <fullName evidence="2">Dihydropteroate synthase-like protein</fullName>
    </submittedName>
</protein>
<organism evidence="2 3">
    <name type="scientific">Methanimicrococcus blatticola</name>
    <dbReference type="NCBI Taxonomy" id="91560"/>
    <lineage>
        <taxon>Archaea</taxon>
        <taxon>Methanobacteriati</taxon>
        <taxon>Methanobacteriota</taxon>
        <taxon>Stenosarchaea group</taxon>
        <taxon>Methanomicrobia</taxon>
        <taxon>Methanosarcinales</taxon>
        <taxon>Methanosarcinaceae</taxon>
        <taxon>Methanimicrococcus</taxon>
    </lineage>
</organism>
<dbReference type="InterPro" id="IPR011005">
    <property type="entry name" value="Dihydropteroate_synth-like_sf"/>
</dbReference>
<comment type="caution">
    <text evidence="2">The sequence shown here is derived from an EMBL/GenBank/DDBJ whole genome shotgun (WGS) entry which is preliminary data.</text>
</comment>
<proteinExistence type="predicted"/>
<dbReference type="Gene3D" id="3.20.20.20">
    <property type="entry name" value="Dihydropteroate synthase-like"/>
    <property type="match status" value="1"/>
</dbReference>
<dbReference type="AlphaFoldDB" id="A0A484F328"/>
<accession>A0A484F328</accession>
<gene>
    <name evidence="2" type="ORF">C7391_1210</name>
</gene>
<dbReference type="PROSITE" id="PS50972">
    <property type="entry name" value="PTERIN_BINDING"/>
    <property type="match status" value="1"/>
</dbReference>
<dbReference type="InterPro" id="IPR000489">
    <property type="entry name" value="Pterin-binding_dom"/>
</dbReference>
<evidence type="ECO:0000313" key="3">
    <source>
        <dbReference type="Proteomes" id="UP000294855"/>
    </source>
</evidence>